<evidence type="ECO:0000313" key="2">
    <source>
        <dbReference type="Proteomes" id="UP001358586"/>
    </source>
</evidence>
<dbReference type="EMBL" id="JARKNE010000012">
    <property type="protein sequence ID" value="KAK5776241.1"/>
    <property type="molecule type" value="Genomic_DNA"/>
</dbReference>
<dbReference type="Proteomes" id="UP001358586">
    <property type="component" value="Chromosome 12"/>
</dbReference>
<accession>A0ABR0MQI8</accession>
<organism evidence="1 2">
    <name type="scientific">Gossypium arboreum</name>
    <name type="common">Tree cotton</name>
    <name type="synonym">Gossypium nanking</name>
    <dbReference type="NCBI Taxonomy" id="29729"/>
    <lineage>
        <taxon>Eukaryota</taxon>
        <taxon>Viridiplantae</taxon>
        <taxon>Streptophyta</taxon>
        <taxon>Embryophyta</taxon>
        <taxon>Tracheophyta</taxon>
        <taxon>Spermatophyta</taxon>
        <taxon>Magnoliopsida</taxon>
        <taxon>eudicotyledons</taxon>
        <taxon>Gunneridae</taxon>
        <taxon>Pentapetalae</taxon>
        <taxon>rosids</taxon>
        <taxon>malvids</taxon>
        <taxon>Malvales</taxon>
        <taxon>Malvaceae</taxon>
        <taxon>Malvoideae</taxon>
        <taxon>Gossypium</taxon>
    </lineage>
</organism>
<name>A0ABR0MQI8_GOSAR</name>
<protein>
    <submittedName>
        <fullName evidence="1">Uncharacterized protein</fullName>
    </submittedName>
</protein>
<keyword evidence="2" id="KW-1185">Reference proteome</keyword>
<reference evidence="1 2" key="1">
    <citation type="submission" date="2023-03" db="EMBL/GenBank/DDBJ databases">
        <title>WGS of Gossypium arboreum.</title>
        <authorList>
            <person name="Yu D."/>
        </authorList>
    </citation>
    <scope>NUCLEOTIDE SEQUENCE [LARGE SCALE GENOMIC DNA]</scope>
    <source>
        <tissue evidence="1">Leaf</tissue>
    </source>
</reference>
<comment type="caution">
    <text evidence="1">The sequence shown here is derived from an EMBL/GenBank/DDBJ whole genome shotgun (WGS) entry which is preliminary data.</text>
</comment>
<gene>
    <name evidence="1" type="ORF">PVK06_044200</name>
</gene>
<evidence type="ECO:0000313" key="1">
    <source>
        <dbReference type="EMBL" id="KAK5776241.1"/>
    </source>
</evidence>
<sequence>MKTVRGQHMFKFERQKRKRKLSVQRHGCADDNREFDTPAQHSVSSFDFNFERLMFYAKNTYSGMASSSTSGKSAGDFGCTDNYTRRDYILSTTSTSEGTSNHGHAKGIEIEEDIELDKDPIWESGSNDLEIALFSELKPIPT</sequence>
<proteinExistence type="predicted"/>